<accession>A0A382WRG8</accession>
<dbReference type="EMBL" id="UINC01161449">
    <property type="protein sequence ID" value="SVD60651.1"/>
    <property type="molecule type" value="Genomic_DNA"/>
</dbReference>
<reference evidence="1" key="1">
    <citation type="submission" date="2018-05" db="EMBL/GenBank/DDBJ databases">
        <authorList>
            <person name="Lanie J.A."/>
            <person name="Ng W.-L."/>
            <person name="Kazmierczak K.M."/>
            <person name="Andrzejewski T.M."/>
            <person name="Davidsen T.M."/>
            <person name="Wayne K.J."/>
            <person name="Tettelin H."/>
            <person name="Glass J.I."/>
            <person name="Rusch D."/>
            <person name="Podicherti R."/>
            <person name="Tsui H.-C.T."/>
            <person name="Winkler M.E."/>
        </authorList>
    </citation>
    <scope>NUCLEOTIDE SEQUENCE</scope>
</reference>
<proteinExistence type="predicted"/>
<gene>
    <name evidence="1" type="ORF">METZ01_LOCUS413505</name>
</gene>
<dbReference type="AlphaFoldDB" id="A0A382WRG8"/>
<organism evidence="1">
    <name type="scientific">marine metagenome</name>
    <dbReference type="NCBI Taxonomy" id="408172"/>
    <lineage>
        <taxon>unclassified sequences</taxon>
        <taxon>metagenomes</taxon>
        <taxon>ecological metagenomes</taxon>
    </lineage>
</organism>
<protein>
    <submittedName>
        <fullName evidence="1">Uncharacterized protein</fullName>
    </submittedName>
</protein>
<sequence length="58" mass="6328">MVAVQVCIAMDSWIKTASIYSIQKTGLKMAVVVGAILNLINQGDILFAANWQNVHLPK</sequence>
<name>A0A382WRG8_9ZZZZ</name>
<evidence type="ECO:0000313" key="1">
    <source>
        <dbReference type="EMBL" id="SVD60651.1"/>
    </source>
</evidence>
<feature type="non-terminal residue" evidence="1">
    <location>
        <position position="58"/>
    </location>
</feature>